<dbReference type="GO" id="GO:0016020">
    <property type="term" value="C:membrane"/>
    <property type="evidence" value="ECO:0007669"/>
    <property type="project" value="GOC"/>
</dbReference>
<keyword evidence="3 7" id="KW-0597">Phosphoprotein</keyword>
<evidence type="ECO:0000256" key="6">
    <source>
        <dbReference type="ARBA" id="ARBA00023160"/>
    </source>
</evidence>
<comment type="subcellular location">
    <subcellularLocation>
        <location evidence="7">Cytoplasm</location>
    </subcellularLocation>
</comment>
<keyword evidence="5 7" id="KW-0443">Lipid metabolism</keyword>
<dbReference type="PANTHER" id="PTHR20863:SF76">
    <property type="entry name" value="CARRIER DOMAIN-CONTAINING PROTEIN"/>
    <property type="match status" value="1"/>
</dbReference>
<feature type="domain" description="Carrier" evidence="10">
    <location>
        <begin position="1"/>
        <end position="73"/>
    </location>
</feature>
<protein>
    <recommendedName>
        <fullName evidence="7 8">Acyl carrier protein</fullName>
        <shortName evidence="7">ACP</shortName>
    </recommendedName>
</protein>
<accession>A0A1G6BFA3</accession>
<dbReference type="EMBL" id="FMXR01000010">
    <property type="protein sequence ID" value="SDB19301.1"/>
    <property type="molecule type" value="Genomic_DNA"/>
</dbReference>
<evidence type="ECO:0000256" key="5">
    <source>
        <dbReference type="ARBA" id="ARBA00023098"/>
    </source>
</evidence>
<dbReference type="NCBIfam" id="NF002150">
    <property type="entry name" value="PRK00982.1-4"/>
    <property type="match status" value="1"/>
</dbReference>
<dbReference type="RefSeq" id="WP_090173682.1">
    <property type="nucleotide sequence ID" value="NZ_FMXR01000010.1"/>
</dbReference>
<dbReference type="UniPathway" id="UPA00094"/>
<comment type="pathway">
    <text evidence="7 9">Lipid metabolism; fatty acid biosynthesis.</text>
</comment>
<evidence type="ECO:0000256" key="9">
    <source>
        <dbReference type="RuleBase" id="RU003545"/>
    </source>
</evidence>
<evidence type="ECO:0000313" key="11">
    <source>
        <dbReference type="EMBL" id="SDB19301.1"/>
    </source>
</evidence>
<dbReference type="HAMAP" id="MF_01217">
    <property type="entry name" value="Acyl_carrier"/>
    <property type="match status" value="1"/>
</dbReference>
<keyword evidence="2 7" id="KW-0444">Lipid biosynthesis</keyword>
<dbReference type="AlphaFoldDB" id="A0A1G6BFA3"/>
<dbReference type="GO" id="GO:0005829">
    <property type="term" value="C:cytosol"/>
    <property type="evidence" value="ECO:0007669"/>
    <property type="project" value="TreeGrafter"/>
</dbReference>
<sequence length="75" mass="8589">MLEKMSEMIKDQLSHDGEITLETKFEEDLGADSLDIFELITTLEDEYDIEIDAEELSDVKTVGQMVDYLKTKGIE</sequence>
<keyword evidence="7" id="KW-0963">Cytoplasm</keyword>
<evidence type="ECO:0000256" key="1">
    <source>
        <dbReference type="ARBA" id="ARBA00022450"/>
    </source>
</evidence>
<dbReference type="NCBIfam" id="NF002148">
    <property type="entry name" value="PRK00982.1-2"/>
    <property type="match status" value="1"/>
</dbReference>
<dbReference type="NCBIfam" id="TIGR00517">
    <property type="entry name" value="acyl_carrier"/>
    <property type="match status" value="1"/>
</dbReference>
<evidence type="ECO:0000259" key="10">
    <source>
        <dbReference type="PROSITE" id="PS50075"/>
    </source>
</evidence>
<dbReference type="InterPro" id="IPR009081">
    <property type="entry name" value="PP-bd_ACP"/>
</dbReference>
<evidence type="ECO:0000256" key="2">
    <source>
        <dbReference type="ARBA" id="ARBA00022516"/>
    </source>
</evidence>
<evidence type="ECO:0000256" key="7">
    <source>
        <dbReference type="HAMAP-Rule" id="MF_01217"/>
    </source>
</evidence>
<dbReference type="Gene3D" id="1.10.1200.10">
    <property type="entry name" value="ACP-like"/>
    <property type="match status" value="1"/>
</dbReference>
<evidence type="ECO:0000256" key="4">
    <source>
        <dbReference type="ARBA" id="ARBA00022832"/>
    </source>
</evidence>
<reference evidence="11 12" key="1">
    <citation type="submission" date="2016-10" db="EMBL/GenBank/DDBJ databases">
        <authorList>
            <person name="de Groot N.N."/>
        </authorList>
    </citation>
    <scope>NUCLEOTIDE SEQUENCE [LARGE SCALE GENOMIC DNA]</scope>
    <source>
        <strain evidence="11 12">DSM 3217</strain>
    </source>
</reference>
<comment type="PTM">
    <text evidence="7">4'-phosphopantetheine is transferred from CoA to a specific serine of apo-ACP by AcpS. This modification is essential for activity because fatty acids are bound in thioester linkage to the sulfhydryl of the prosthetic group.</text>
</comment>
<dbReference type="InterPro" id="IPR003231">
    <property type="entry name" value="ACP"/>
</dbReference>
<comment type="PTM">
    <text evidence="9">4'-phosphopantetheine is transferred from CoA to a specific serine of apo-ACP by acpS.</text>
</comment>
<keyword evidence="12" id="KW-1185">Reference proteome</keyword>
<dbReference type="PANTHER" id="PTHR20863">
    <property type="entry name" value="ACYL CARRIER PROTEIN"/>
    <property type="match status" value="1"/>
</dbReference>
<feature type="modified residue" description="O-(pantetheine 4'-phosphoryl)serine" evidence="7">
    <location>
        <position position="33"/>
    </location>
</feature>
<dbReference type="InterPro" id="IPR036736">
    <property type="entry name" value="ACP-like_sf"/>
</dbReference>
<keyword evidence="6 7" id="KW-0275">Fatty acid biosynthesis</keyword>
<gene>
    <name evidence="7" type="primary">acpP</name>
    <name evidence="11" type="ORF">SAMN02910417_01437</name>
</gene>
<evidence type="ECO:0000256" key="3">
    <source>
        <dbReference type="ARBA" id="ARBA00022553"/>
    </source>
</evidence>
<name>A0A1G6BFA3_EUBOX</name>
<dbReference type="Pfam" id="PF00550">
    <property type="entry name" value="PP-binding"/>
    <property type="match status" value="1"/>
</dbReference>
<keyword evidence="4 7" id="KW-0276">Fatty acid metabolism</keyword>
<keyword evidence="1 7" id="KW-0596">Phosphopantetheine</keyword>
<proteinExistence type="inferred from homology"/>
<organism evidence="11 12">
    <name type="scientific">Eubacterium oxidoreducens</name>
    <dbReference type="NCBI Taxonomy" id="1732"/>
    <lineage>
        <taxon>Bacteria</taxon>
        <taxon>Bacillati</taxon>
        <taxon>Bacillota</taxon>
        <taxon>Clostridia</taxon>
        <taxon>Eubacteriales</taxon>
        <taxon>Eubacteriaceae</taxon>
        <taxon>Eubacterium</taxon>
    </lineage>
</organism>
<dbReference type="STRING" id="1732.SAMN02910417_01437"/>
<dbReference type="PROSITE" id="PS50075">
    <property type="entry name" value="CARRIER"/>
    <property type="match status" value="1"/>
</dbReference>
<dbReference type="Proteomes" id="UP000199228">
    <property type="component" value="Unassembled WGS sequence"/>
</dbReference>
<evidence type="ECO:0000256" key="8">
    <source>
        <dbReference type="NCBIfam" id="TIGR00517"/>
    </source>
</evidence>
<comment type="function">
    <text evidence="7 9">Carrier of the growing fatty acid chain in fatty acid biosynthesis.</text>
</comment>
<evidence type="ECO:0000313" key="12">
    <source>
        <dbReference type="Proteomes" id="UP000199228"/>
    </source>
</evidence>
<dbReference type="SUPFAM" id="SSF47336">
    <property type="entry name" value="ACP-like"/>
    <property type="match status" value="1"/>
</dbReference>
<dbReference type="GO" id="GO:0000036">
    <property type="term" value="F:acyl carrier activity"/>
    <property type="evidence" value="ECO:0007669"/>
    <property type="project" value="UniProtKB-UniRule"/>
</dbReference>
<comment type="similarity">
    <text evidence="7">Belongs to the acyl carrier protein (ACP) family.</text>
</comment>
<dbReference type="GO" id="GO:0000035">
    <property type="term" value="F:acyl binding"/>
    <property type="evidence" value="ECO:0007669"/>
    <property type="project" value="TreeGrafter"/>
</dbReference>
<dbReference type="OrthoDB" id="9804551at2"/>
<dbReference type="GO" id="GO:0009245">
    <property type="term" value="P:lipid A biosynthetic process"/>
    <property type="evidence" value="ECO:0007669"/>
    <property type="project" value="TreeGrafter"/>
</dbReference>